<dbReference type="AlphaFoldDB" id="A0A256STW7"/>
<feature type="active site" description="Acyl-thioester intermediate" evidence="2">
    <location>
        <position position="191"/>
    </location>
</feature>
<reference evidence="3 4" key="2">
    <citation type="submission" date="2017-09" db="EMBL/GenBank/DDBJ databases">
        <title>Tripartite evolution among Lactobacillus johnsonii, Lactobacillus taiwanensis, Lactobacillus reuteri and their rodent host.</title>
        <authorList>
            <person name="Wang T."/>
            <person name="Knowles S."/>
            <person name="Cheng C."/>
        </authorList>
    </citation>
    <scope>NUCLEOTIDE SEQUENCE [LARGE SCALE GENOMIC DNA]</scope>
    <source>
        <strain evidence="3 4">114h</strain>
    </source>
</reference>
<dbReference type="SUPFAM" id="SSF63817">
    <property type="entry name" value="Sortase"/>
    <property type="match status" value="1"/>
</dbReference>
<evidence type="ECO:0000313" key="3">
    <source>
        <dbReference type="EMBL" id="OYS69823.1"/>
    </source>
</evidence>
<dbReference type="Proteomes" id="UP000215747">
    <property type="component" value="Unassembled WGS sequence"/>
</dbReference>
<sequence>MHNLPKTSKFLFIIALFLLGVLQFNYARLEVMCETVLLNNYHPQLQAAEIRMADDRNSWPNVKYLNLFNVIGQYRHSTATYMGAVIIPSLQMDVPLAAYTADDVYTLGAGMLVPHSFEESNEFIIGAHNIGYSSTALFTPLTFHRLIGRTVLVTNGKSVKEYTITATKVIMPSQVDIVFKNAPNHLILLTCTDNNKKRLLVKCEFKNEYSIKHLHSKIKKEVKRKYRLHNI</sequence>
<comment type="caution">
    <text evidence="3">The sequence shown here is derived from an EMBL/GenBank/DDBJ whole genome shotgun (WGS) entry which is preliminary data.</text>
</comment>
<dbReference type="Pfam" id="PF04203">
    <property type="entry name" value="Sortase"/>
    <property type="match status" value="1"/>
</dbReference>
<dbReference type="InterPro" id="IPR005754">
    <property type="entry name" value="Sortase"/>
</dbReference>
<accession>A0A256STW7</accession>
<dbReference type="NCBIfam" id="TIGR01076">
    <property type="entry name" value="sortase_fam"/>
    <property type="match status" value="1"/>
</dbReference>
<evidence type="ECO:0008006" key="5">
    <source>
        <dbReference type="Google" id="ProtNLM"/>
    </source>
</evidence>
<dbReference type="InterPro" id="IPR023365">
    <property type="entry name" value="Sortase_dom-sf"/>
</dbReference>
<evidence type="ECO:0000256" key="1">
    <source>
        <dbReference type="ARBA" id="ARBA00022801"/>
    </source>
</evidence>
<name>A0A256STW7_LIMRT</name>
<dbReference type="GO" id="GO:0016787">
    <property type="term" value="F:hydrolase activity"/>
    <property type="evidence" value="ECO:0007669"/>
    <property type="project" value="UniProtKB-KW"/>
</dbReference>
<keyword evidence="1" id="KW-0378">Hydrolase</keyword>
<protein>
    <recommendedName>
        <fullName evidence="5">Class A sortase</fullName>
    </recommendedName>
</protein>
<dbReference type="EMBL" id="NGPL01000021">
    <property type="protein sequence ID" value="OYS69823.1"/>
    <property type="molecule type" value="Genomic_DNA"/>
</dbReference>
<gene>
    <name evidence="3" type="ORF">CBF96_03875</name>
</gene>
<reference evidence="4" key="1">
    <citation type="submission" date="2017-05" db="EMBL/GenBank/DDBJ databases">
        <authorList>
            <person name="Lin X.B."/>
            <person name="Stothard P."/>
            <person name="Tasseva G."/>
            <person name="Walter J."/>
        </authorList>
    </citation>
    <scope>NUCLEOTIDE SEQUENCE [LARGE SCALE GENOMIC DNA]</scope>
    <source>
        <strain evidence="4">114h</strain>
    </source>
</reference>
<evidence type="ECO:0000256" key="2">
    <source>
        <dbReference type="PIRSR" id="PIRSR605754-1"/>
    </source>
</evidence>
<feature type="active site" description="Proton donor/acceptor" evidence="2">
    <location>
        <position position="128"/>
    </location>
</feature>
<evidence type="ECO:0000313" key="4">
    <source>
        <dbReference type="Proteomes" id="UP000215747"/>
    </source>
</evidence>
<dbReference type="Gene3D" id="2.40.260.10">
    <property type="entry name" value="Sortase"/>
    <property type="match status" value="1"/>
</dbReference>
<organism evidence="3 4">
    <name type="scientific">Limosilactobacillus reuteri</name>
    <name type="common">Lactobacillus reuteri</name>
    <dbReference type="NCBI Taxonomy" id="1598"/>
    <lineage>
        <taxon>Bacteria</taxon>
        <taxon>Bacillati</taxon>
        <taxon>Bacillota</taxon>
        <taxon>Bacilli</taxon>
        <taxon>Lactobacillales</taxon>
        <taxon>Lactobacillaceae</taxon>
        <taxon>Limosilactobacillus</taxon>
    </lineage>
</organism>
<proteinExistence type="predicted"/>